<evidence type="ECO:0000256" key="3">
    <source>
        <dbReference type="ARBA" id="ARBA00022679"/>
    </source>
</evidence>
<dbReference type="InterPro" id="IPR051419">
    <property type="entry name" value="Lys/N-term_MeTrsfase_sf"/>
</dbReference>
<proteinExistence type="inferred from homology"/>
<organism evidence="5 6">
    <name type="scientific">Phyllosticta citriasiana</name>
    <dbReference type="NCBI Taxonomy" id="595635"/>
    <lineage>
        <taxon>Eukaryota</taxon>
        <taxon>Fungi</taxon>
        <taxon>Dikarya</taxon>
        <taxon>Ascomycota</taxon>
        <taxon>Pezizomycotina</taxon>
        <taxon>Dothideomycetes</taxon>
        <taxon>Dothideomycetes incertae sedis</taxon>
        <taxon>Botryosphaeriales</taxon>
        <taxon>Phyllostictaceae</taxon>
        <taxon>Phyllosticta</taxon>
    </lineage>
</organism>
<evidence type="ECO:0000256" key="4">
    <source>
        <dbReference type="SAM" id="MobiDB-lite"/>
    </source>
</evidence>
<dbReference type="PANTHER" id="PTHR12176">
    <property type="entry name" value="SAM-DEPENDENT METHYLTRANSFERASE SUPERFAMILY PROTEIN"/>
    <property type="match status" value="1"/>
</dbReference>
<reference evidence="5 6" key="1">
    <citation type="submission" date="2024-04" db="EMBL/GenBank/DDBJ databases">
        <title>Phyllosticta paracitricarpa is synonymous to the EU quarantine fungus P. citricarpa based on phylogenomic analyses.</title>
        <authorList>
            <consortium name="Lawrence Berkeley National Laboratory"/>
            <person name="Van Ingen-Buijs V.A."/>
            <person name="Van Westerhoven A.C."/>
            <person name="Haridas S."/>
            <person name="Skiadas P."/>
            <person name="Martin F."/>
            <person name="Groenewald J.Z."/>
            <person name="Crous P.W."/>
            <person name="Seidl M.F."/>
        </authorList>
    </citation>
    <scope>NUCLEOTIDE SEQUENCE [LARGE SCALE GENOMIC DNA]</scope>
    <source>
        <strain evidence="5 6">CBS 123371</strain>
    </source>
</reference>
<comment type="caution">
    <text evidence="5">The sequence shown here is derived from an EMBL/GenBank/DDBJ whole genome shotgun (WGS) entry which is preliminary data.</text>
</comment>
<feature type="region of interest" description="Disordered" evidence="4">
    <location>
        <begin position="91"/>
        <end position="185"/>
    </location>
</feature>
<gene>
    <name evidence="5" type="ORF">IWZ03DRAFT_186332</name>
</gene>
<keyword evidence="2" id="KW-0489">Methyltransferase</keyword>
<evidence type="ECO:0000256" key="1">
    <source>
        <dbReference type="ARBA" id="ARBA00008361"/>
    </source>
</evidence>
<evidence type="ECO:0000256" key="2">
    <source>
        <dbReference type="ARBA" id="ARBA00022603"/>
    </source>
</evidence>
<dbReference type="Proteomes" id="UP001363622">
    <property type="component" value="Unassembled WGS sequence"/>
</dbReference>
<name>A0ABR1KKD2_9PEZI</name>
<sequence length="397" mass="43664">MVGAPSFSSPEYWELRFRKDPSAFEWLLSPNCLDKHVLEALAAASSPSPDCSSSPSLRLPCIHHIGCGTSAMSFQLRRLVEDPAQVHNTDYSPAAVEIGRNREREIFGDGEGGEDSATRRYDSASTGSPSSECDHEVEDEEEERDEKERARISEDVQRRPRRQDNATPPQGPTDGSSSDGVGKSATRRMRWSTIDLLSLRAIAPLAHPHPPYAVIVDKSTSDCISCVDDVTVTLPYALQPVDTDSTSAAATAAAKPQTTAKIHPLHLLAVHLAHHTRPGGHWLVVSYSGARFPFVPPYPERADEGRLDAEMLEKGFVHPGRLWRLERREMVGAEEQEGEKGEGEGGGNEGAAQVVHRPRIVHFLYVLVRTDLRLEMVGVVEKEEEKKGRGDDGVERA</sequence>
<evidence type="ECO:0000313" key="5">
    <source>
        <dbReference type="EMBL" id="KAK7516290.1"/>
    </source>
</evidence>
<accession>A0ABR1KKD2</accession>
<dbReference type="Gene3D" id="3.40.50.150">
    <property type="entry name" value="Vaccinia Virus protein VP39"/>
    <property type="match status" value="1"/>
</dbReference>
<feature type="compositionally biased region" description="Basic and acidic residues" evidence="4">
    <location>
        <begin position="146"/>
        <end position="164"/>
    </location>
</feature>
<protein>
    <submittedName>
        <fullName evidence="5">Uncharacterized protein</fullName>
    </submittedName>
</protein>
<dbReference type="PANTHER" id="PTHR12176:SF84">
    <property type="entry name" value="METHYLTRANSFERASE DOMAIN-CONTAINING PROTEIN"/>
    <property type="match status" value="1"/>
</dbReference>
<feature type="region of interest" description="Disordered" evidence="4">
    <location>
        <begin position="332"/>
        <end position="351"/>
    </location>
</feature>
<comment type="similarity">
    <text evidence="1">Belongs to the methyltransferase superfamily.</text>
</comment>
<feature type="compositionally biased region" description="Polar residues" evidence="4">
    <location>
        <begin position="165"/>
        <end position="179"/>
    </location>
</feature>
<dbReference type="SUPFAM" id="SSF53335">
    <property type="entry name" value="S-adenosyl-L-methionine-dependent methyltransferases"/>
    <property type="match status" value="1"/>
</dbReference>
<dbReference type="EMBL" id="JBBPHU010000006">
    <property type="protein sequence ID" value="KAK7516290.1"/>
    <property type="molecule type" value="Genomic_DNA"/>
</dbReference>
<evidence type="ECO:0000313" key="6">
    <source>
        <dbReference type="Proteomes" id="UP001363622"/>
    </source>
</evidence>
<dbReference type="InterPro" id="IPR029063">
    <property type="entry name" value="SAM-dependent_MTases_sf"/>
</dbReference>
<feature type="compositionally biased region" description="Acidic residues" evidence="4">
    <location>
        <begin position="135"/>
        <end position="145"/>
    </location>
</feature>
<keyword evidence="3" id="KW-0808">Transferase</keyword>
<keyword evidence="6" id="KW-1185">Reference proteome</keyword>